<organism evidence="2 3">
    <name type="scientific">Leptospira selangorensis</name>
    <dbReference type="NCBI Taxonomy" id="2484982"/>
    <lineage>
        <taxon>Bacteria</taxon>
        <taxon>Pseudomonadati</taxon>
        <taxon>Spirochaetota</taxon>
        <taxon>Spirochaetia</taxon>
        <taxon>Leptospirales</taxon>
        <taxon>Leptospiraceae</taxon>
        <taxon>Leptospira</taxon>
    </lineage>
</organism>
<comment type="caution">
    <text evidence="2">The sequence shown here is derived from an EMBL/GenBank/DDBJ whole genome shotgun (WGS) entry which is preliminary data.</text>
</comment>
<keyword evidence="4" id="KW-1185">Reference proteome</keyword>
<sequence>MYRQEKIPGKIGNVEGRKSAKVCAYNFLFLVSAGDASITEAKRVGEIDRIHSVEIEVSSFLFIFFRRHCLILTGD</sequence>
<reference evidence="1" key="1">
    <citation type="submission" date="2018-10" db="EMBL/GenBank/DDBJ databases">
        <authorList>
            <person name="Vincent A.T."/>
            <person name="Schiettekatte O."/>
            <person name="Bourhy P."/>
            <person name="Veyrier F.J."/>
            <person name="Picardeau M."/>
        </authorList>
    </citation>
    <scope>NUCLEOTIDE SEQUENCE</scope>
    <source>
        <strain evidence="1">201702406</strain>
    </source>
</reference>
<reference evidence="2 3" key="2">
    <citation type="journal article" date="2019" name="PLoS Negl. Trop. Dis.">
        <title>Revisiting the worldwide diversity of Leptospira species in the environment.</title>
        <authorList>
            <person name="Vincent A.T."/>
            <person name="Schiettekatte O."/>
            <person name="Bourhy P."/>
            <person name="Veyrier F.J."/>
            <person name="Picardeau M."/>
        </authorList>
    </citation>
    <scope>NUCLEOTIDE SEQUENCE [LARGE SCALE GENOMIC DNA]</scope>
    <source>
        <strain evidence="2 3">201702405</strain>
        <strain evidence="1">201702406</strain>
    </source>
</reference>
<name>A0A4R9FZW5_9LEPT</name>
<dbReference type="EMBL" id="RQGV01000003">
    <property type="protein sequence ID" value="TGM16772.1"/>
    <property type="molecule type" value="Genomic_DNA"/>
</dbReference>
<evidence type="ECO:0000313" key="2">
    <source>
        <dbReference type="EMBL" id="TGM16772.1"/>
    </source>
</evidence>
<evidence type="ECO:0000313" key="3">
    <source>
        <dbReference type="Proteomes" id="UP000297832"/>
    </source>
</evidence>
<dbReference type="Proteomes" id="UP000298057">
    <property type="component" value="Unassembled WGS sequence"/>
</dbReference>
<protein>
    <submittedName>
        <fullName evidence="2">TRL-like family protein</fullName>
    </submittedName>
</protein>
<accession>A0A4R9FZW5</accession>
<proteinExistence type="predicted"/>
<dbReference type="EMBL" id="RQGU01000160">
    <property type="protein sequence ID" value="TGM12544.1"/>
    <property type="molecule type" value="Genomic_DNA"/>
</dbReference>
<evidence type="ECO:0000313" key="1">
    <source>
        <dbReference type="EMBL" id="TGM12544.1"/>
    </source>
</evidence>
<dbReference type="OrthoDB" id="332241at2"/>
<evidence type="ECO:0000313" key="4">
    <source>
        <dbReference type="Proteomes" id="UP000298057"/>
    </source>
</evidence>
<dbReference type="AlphaFoldDB" id="A0A4R9FZW5"/>
<dbReference type="Pfam" id="PF13146">
    <property type="entry name" value="TRL"/>
    <property type="match status" value="1"/>
</dbReference>
<dbReference type="Proteomes" id="UP000297832">
    <property type="component" value="Unassembled WGS sequence"/>
</dbReference>
<dbReference type="InterPro" id="IPR025113">
    <property type="entry name" value="TRL-like"/>
</dbReference>
<gene>
    <name evidence="2" type="ORF">EHQ81_01070</name>
    <name evidence="1" type="ORF">EHQ82_19955</name>
</gene>